<dbReference type="AlphaFoldDB" id="A7MJN2"/>
<accession>A7MJN2</accession>
<proteinExistence type="predicted"/>
<organism evidence="1 2">
    <name type="scientific">Cronobacter sakazakii (strain ATCC BAA-894)</name>
    <name type="common">Enterobacter sakazakii</name>
    <dbReference type="NCBI Taxonomy" id="290339"/>
    <lineage>
        <taxon>Bacteria</taxon>
        <taxon>Pseudomonadati</taxon>
        <taxon>Pseudomonadota</taxon>
        <taxon>Gammaproteobacteria</taxon>
        <taxon>Enterobacterales</taxon>
        <taxon>Enterobacteriaceae</taxon>
        <taxon>Cronobacter</taxon>
    </lineage>
</organism>
<dbReference type="EMBL" id="CP000783">
    <property type="protein sequence ID" value="ABU76478.1"/>
    <property type="molecule type" value="Genomic_DNA"/>
</dbReference>
<name>A7MJN2_CROS8</name>
<keyword evidence="2" id="KW-1185">Reference proteome</keyword>
<dbReference type="KEGG" id="esa:ESA_01211"/>
<gene>
    <name evidence="1" type="ordered locus">ESA_01211</name>
</gene>
<dbReference type="Proteomes" id="UP000000260">
    <property type="component" value="Chromosome"/>
</dbReference>
<sequence>MHDAVMLVETDFKRGERFIGTHADFPVNSLDETSLQAKRLKMRGAIF</sequence>
<dbReference type="HOGENOM" id="CLU_3167038_0_0_6"/>
<evidence type="ECO:0000313" key="2">
    <source>
        <dbReference type="Proteomes" id="UP000000260"/>
    </source>
</evidence>
<reference evidence="1 2" key="1">
    <citation type="journal article" date="2010" name="PLoS ONE">
        <title>Genome sequence of Cronobacter sakazakii BAA-894 and comparative genomic hybridization analysis with other Cronobacter species.</title>
        <authorList>
            <person name="Kucerova E."/>
            <person name="Clifton S.W."/>
            <person name="Xia X.Q."/>
            <person name="Long F."/>
            <person name="Porwollik S."/>
            <person name="Fulton L."/>
            <person name="Fronick C."/>
            <person name="Minx P."/>
            <person name="Kyung K."/>
            <person name="Warren W."/>
            <person name="Fulton R."/>
            <person name="Feng D."/>
            <person name="Wollam A."/>
            <person name="Shah N."/>
            <person name="Bhonagiri V."/>
            <person name="Nash W.E."/>
            <person name="Hallsworth-Pepin K."/>
            <person name="Wilson R.K."/>
            <person name="McClelland M."/>
            <person name="Forsythe S.J."/>
        </authorList>
    </citation>
    <scope>NUCLEOTIDE SEQUENCE [LARGE SCALE GENOMIC DNA]</scope>
    <source>
        <strain evidence="1 2">ATCC BAA-894</strain>
    </source>
</reference>
<evidence type="ECO:0000313" key="1">
    <source>
        <dbReference type="EMBL" id="ABU76478.1"/>
    </source>
</evidence>
<protein>
    <submittedName>
        <fullName evidence="1">Uncharacterized protein</fullName>
    </submittedName>
</protein>